<dbReference type="Proteomes" id="UP000308652">
    <property type="component" value="Unassembled WGS sequence"/>
</dbReference>
<proteinExistence type="predicted"/>
<accession>A0A5C3LTA0</accession>
<evidence type="ECO:0008006" key="3">
    <source>
        <dbReference type="Google" id="ProtNLM"/>
    </source>
</evidence>
<dbReference type="PANTHER" id="PTHR15020">
    <property type="entry name" value="FLAVIN REDUCTASE-RELATED"/>
    <property type="match status" value="1"/>
</dbReference>
<dbReference type="SUPFAM" id="SSF51735">
    <property type="entry name" value="NAD(P)-binding Rossmann-fold domains"/>
    <property type="match status" value="1"/>
</dbReference>
<gene>
    <name evidence="1" type="ORF">BDQ12DRAFT_686876</name>
</gene>
<reference evidence="1 2" key="1">
    <citation type="journal article" date="2019" name="Nat. Ecol. Evol.">
        <title>Megaphylogeny resolves global patterns of mushroom evolution.</title>
        <authorList>
            <person name="Varga T."/>
            <person name="Krizsan K."/>
            <person name="Foldi C."/>
            <person name="Dima B."/>
            <person name="Sanchez-Garcia M."/>
            <person name="Sanchez-Ramirez S."/>
            <person name="Szollosi G.J."/>
            <person name="Szarkandi J.G."/>
            <person name="Papp V."/>
            <person name="Albert L."/>
            <person name="Andreopoulos W."/>
            <person name="Angelini C."/>
            <person name="Antonin V."/>
            <person name="Barry K.W."/>
            <person name="Bougher N.L."/>
            <person name="Buchanan P."/>
            <person name="Buyck B."/>
            <person name="Bense V."/>
            <person name="Catcheside P."/>
            <person name="Chovatia M."/>
            <person name="Cooper J."/>
            <person name="Damon W."/>
            <person name="Desjardin D."/>
            <person name="Finy P."/>
            <person name="Geml J."/>
            <person name="Haridas S."/>
            <person name="Hughes K."/>
            <person name="Justo A."/>
            <person name="Karasinski D."/>
            <person name="Kautmanova I."/>
            <person name="Kiss B."/>
            <person name="Kocsube S."/>
            <person name="Kotiranta H."/>
            <person name="LaButti K.M."/>
            <person name="Lechner B.E."/>
            <person name="Liimatainen K."/>
            <person name="Lipzen A."/>
            <person name="Lukacs Z."/>
            <person name="Mihaltcheva S."/>
            <person name="Morgado L.N."/>
            <person name="Niskanen T."/>
            <person name="Noordeloos M.E."/>
            <person name="Ohm R.A."/>
            <person name="Ortiz-Santana B."/>
            <person name="Ovrebo C."/>
            <person name="Racz N."/>
            <person name="Riley R."/>
            <person name="Savchenko A."/>
            <person name="Shiryaev A."/>
            <person name="Soop K."/>
            <person name="Spirin V."/>
            <person name="Szebenyi C."/>
            <person name="Tomsovsky M."/>
            <person name="Tulloss R.E."/>
            <person name="Uehling J."/>
            <person name="Grigoriev I.V."/>
            <person name="Vagvolgyi C."/>
            <person name="Papp T."/>
            <person name="Martin F.M."/>
            <person name="Miettinen O."/>
            <person name="Hibbett D.S."/>
            <person name="Nagy L.G."/>
        </authorList>
    </citation>
    <scope>NUCLEOTIDE SEQUENCE [LARGE SCALE GENOMIC DNA]</scope>
    <source>
        <strain evidence="1 2">CBS 166.37</strain>
    </source>
</reference>
<dbReference type="OrthoDB" id="63935at2759"/>
<evidence type="ECO:0000313" key="2">
    <source>
        <dbReference type="Proteomes" id="UP000308652"/>
    </source>
</evidence>
<name>A0A5C3LTA0_9AGAR</name>
<dbReference type="InterPro" id="IPR036291">
    <property type="entry name" value="NAD(P)-bd_dom_sf"/>
</dbReference>
<dbReference type="Gene3D" id="3.40.50.720">
    <property type="entry name" value="NAD(P)-binding Rossmann-like Domain"/>
    <property type="match status" value="1"/>
</dbReference>
<keyword evidence="2" id="KW-1185">Reference proteome</keyword>
<protein>
    <recommendedName>
        <fullName evidence="3">NAD(P)-binding domain-containing protein</fullName>
    </recommendedName>
</protein>
<dbReference type="EMBL" id="ML213614">
    <property type="protein sequence ID" value="TFK36429.1"/>
    <property type="molecule type" value="Genomic_DNA"/>
</dbReference>
<dbReference type="AlphaFoldDB" id="A0A5C3LTA0"/>
<dbReference type="PANTHER" id="PTHR15020:SF50">
    <property type="entry name" value="UPF0659 PROTEIN YMR090W"/>
    <property type="match status" value="1"/>
</dbReference>
<evidence type="ECO:0000313" key="1">
    <source>
        <dbReference type="EMBL" id="TFK36429.1"/>
    </source>
</evidence>
<dbReference type="STRING" id="68775.A0A5C3LTA0"/>
<organism evidence="1 2">
    <name type="scientific">Crucibulum laeve</name>
    <dbReference type="NCBI Taxonomy" id="68775"/>
    <lineage>
        <taxon>Eukaryota</taxon>
        <taxon>Fungi</taxon>
        <taxon>Dikarya</taxon>
        <taxon>Basidiomycota</taxon>
        <taxon>Agaricomycotina</taxon>
        <taxon>Agaricomycetes</taxon>
        <taxon>Agaricomycetidae</taxon>
        <taxon>Agaricales</taxon>
        <taxon>Agaricineae</taxon>
        <taxon>Nidulariaceae</taxon>
        <taxon>Crucibulum</taxon>
    </lineage>
</organism>
<sequence length="282" mass="30829">MCDNVLVIGGSRNIGYYSAIRLLEAGSAVTFLLRSPLVFDNDEVIQKHVKSQKARLVKGDALTPEDVKLAWNEASRDKPVNVLLFTVGFTGKPSFHPIKGFTMDPPNLVTRSLLNVLCQMPQTSAYPKIIVLSTSGVSRTSRESVPFLLKPLYGYLIAQALKDKLGVERVIAHCAGWKWNTKDGEPKADIMGEGWKNREGLPPPGTLTSAVVLRPALLNDGECLADKVVSASTGHTAKAPYRVGEGEVGGWNVSRKDVAHFVVDAVTNHWSEYENKQISIAY</sequence>